<evidence type="ECO:0000313" key="7">
    <source>
        <dbReference type="Proteomes" id="UP000233597"/>
    </source>
</evidence>
<dbReference type="Pfam" id="PF10145">
    <property type="entry name" value="PhageMin_Tail"/>
    <property type="match status" value="1"/>
</dbReference>
<evidence type="ECO:0000256" key="1">
    <source>
        <dbReference type="ARBA" id="ARBA00022612"/>
    </source>
</evidence>
<evidence type="ECO:0000256" key="2">
    <source>
        <dbReference type="SAM" id="Coils"/>
    </source>
</evidence>
<keyword evidence="4" id="KW-0812">Transmembrane</keyword>
<gene>
    <name evidence="6" type="ORF">COO20_06665</name>
</gene>
<proteinExistence type="predicted"/>
<dbReference type="PANTHER" id="PTHR37813:SF1">
    <property type="entry name" value="FELS-2 PROPHAGE PROTEIN"/>
    <property type="match status" value="1"/>
</dbReference>
<accession>A0A2N3KWX6</accession>
<reference evidence="6 7" key="1">
    <citation type="submission" date="2017-09" db="EMBL/GenBank/DDBJ databases">
        <title>Biodiversity and function of Thalassospira species in the particle-attached aromatic-hydrocarbon-degrading consortia from the surface seawater of the South China Sea.</title>
        <authorList>
            <person name="Dong C."/>
            <person name="Liu R."/>
            <person name="Shao Z."/>
        </authorList>
    </citation>
    <scope>NUCLEOTIDE SEQUENCE [LARGE SCALE GENOMIC DNA]</scope>
    <source>
        <strain evidence="6 7">CSC1P2</strain>
    </source>
</reference>
<dbReference type="EMBL" id="NWTK01000003">
    <property type="protein sequence ID" value="PKR55064.1"/>
    <property type="molecule type" value="Genomic_DNA"/>
</dbReference>
<protein>
    <submittedName>
        <fullName evidence="6">Phage tail tape measure protein</fullName>
    </submittedName>
</protein>
<dbReference type="Proteomes" id="UP000233597">
    <property type="component" value="Unassembled WGS sequence"/>
</dbReference>
<feature type="transmembrane region" description="Helical" evidence="4">
    <location>
        <begin position="568"/>
        <end position="585"/>
    </location>
</feature>
<keyword evidence="1" id="KW-1188">Viral release from host cell</keyword>
<feature type="transmembrane region" description="Helical" evidence="4">
    <location>
        <begin position="538"/>
        <end position="561"/>
    </location>
</feature>
<keyword evidence="4" id="KW-1133">Transmembrane helix</keyword>
<comment type="caution">
    <text evidence="6">The sequence shown here is derived from an EMBL/GenBank/DDBJ whole genome shotgun (WGS) entry which is preliminary data.</text>
</comment>
<evidence type="ECO:0000256" key="4">
    <source>
        <dbReference type="SAM" id="Phobius"/>
    </source>
</evidence>
<name>A0A2N3KWX6_9PROT</name>
<keyword evidence="2" id="KW-0175">Coiled coil</keyword>
<dbReference type="OrthoDB" id="8429573at2"/>
<evidence type="ECO:0000259" key="5">
    <source>
        <dbReference type="Pfam" id="PF10145"/>
    </source>
</evidence>
<dbReference type="InterPro" id="IPR010090">
    <property type="entry name" value="Phage_tape_meas"/>
</dbReference>
<dbReference type="NCBIfam" id="TIGR01760">
    <property type="entry name" value="tape_meas_TP901"/>
    <property type="match status" value="1"/>
</dbReference>
<evidence type="ECO:0000313" key="6">
    <source>
        <dbReference type="EMBL" id="PKR55064.1"/>
    </source>
</evidence>
<feature type="coiled-coil region" evidence="2">
    <location>
        <begin position="44"/>
        <end position="88"/>
    </location>
</feature>
<dbReference type="AlphaFoldDB" id="A0A2N3KWX6"/>
<organism evidence="6 7">
    <name type="scientific">Thalassospira marina</name>
    <dbReference type="NCBI Taxonomy" id="2048283"/>
    <lineage>
        <taxon>Bacteria</taxon>
        <taxon>Pseudomonadati</taxon>
        <taxon>Pseudomonadota</taxon>
        <taxon>Alphaproteobacteria</taxon>
        <taxon>Rhodospirillales</taxon>
        <taxon>Thalassospiraceae</taxon>
        <taxon>Thalassospira</taxon>
    </lineage>
</organism>
<evidence type="ECO:0000256" key="3">
    <source>
        <dbReference type="SAM" id="MobiDB-lite"/>
    </source>
</evidence>
<keyword evidence="4" id="KW-0472">Membrane</keyword>
<feature type="transmembrane region" description="Helical" evidence="4">
    <location>
        <begin position="621"/>
        <end position="639"/>
    </location>
</feature>
<feature type="region of interest" description="Disordered" evidence="3">
    <location>
        <begin position="815"/>
        <end position="836"/>
    </location>
</feature>
<feature type="domain" description="Phage tail tape measure protein" evidence="5">
    <location>
        <begin position="239"/>
        <end position="437"/>
    </location>
</feature>
<sequence>MADLKVNILMQAADKVSSTFRGITQSTDKMKSAMKEAGRKVRDLEQMSAKLQAFQDLKATARQNANALEVAQAKTKKLADQMQNADKVTGKMRAEFKAASKEVRRLKSTQSETWEETRLLRNELKDAGINTKRFGQEQRKLKADLQATKRAADEQGKALDRAREKTNLLARARSRMQRTMQLQANMAMGGAAGMAVGGGAIALGSRMASAGVGFGEQMSAVGAVARIDKTSQAFASLKQQAQDLGATTSFSASEAASGMQFLAMSGFKANEIMAAMPGMLNLAKAGATDLATTADIASNVLSGFGLKAGDMERLGDVLTATFTRSNVDLSMLGETMKYTAPIAKEFGASVEDVAAMTGLLGNVGIQGSQAGTAMRSLFTRMASPPTEAQKALEKLGVSTKTATGDTRNMVDILSELATKTEKMGSGDRLAVFTDIAGKEAGAAFATLVNQGGAGEVTKFVDILNKSLGETARVANQMGDNAAGDIKGFWSAVEGMNIALTETNDAPLRDLIQSATGVVRGIQAWIKENPKLAGTLVKIAAILAGVIFAGGALATTVAGLLGPFAMARFAMSALGIQAGMLTGGVGMVSKGIAFLGSAAKVVFPMMVGGIRAIGAAMITNPILLIIMAIAGAALLIYNYWEPIKGFFINLWDAITQQFAGTWETIKTLFSFTPIGLIYENWEPIKAFFADLWDGVIKVFDIAWNWITDKLQALASPIKWLSDALGGVFGDAQKTEFKVTAKGPDAAETGNALRAAAAKPVRLAAVAPVAASLAAAPAAAMPGPAPMPMQQGNKYEITIHAAPGMDEKTIAREVTRQIEMRDRANRRPAGGQMYDGID</sequence>
<dbReference type="PANTHER" id="PTHR37813">
    <property type="entry name" value="FELS-2 PROPHAGE PROTEIN"/>
    <property type="match status" value="1"/>
</dbReference>
<dbReference type="RefSeq" id="WP_101264906.1">
    <property type="nucleotide sequence ID" value="NZ_NWTK01000003.1"/>
</dbReference>